<evidence type="ECO:0000313" key="3">
    <source>
        <dbReference type="Proteomes" id="UP001476950"/>
    </source>
</evidence>
<dbReference type="InterPro" id="IPR003594">
    <property type="entry name" value="HATPase_dom"/>
</dbReference>
<keyword evidence="2" id="KW-0547">Nucleotide-binding</keyword>
<gene>
    <name evidence="2" type="ORF">NDI38_25850</name>
</gene>
<organism evidence="2 3">
    <name type="scientific">Stenomitos frigidus AS-A4</name>
    <dbReference type="NCBI Taxonomy" id="2933935"/>
    <lineage>
        <taxon>Bacteria</taxon>
        <taxon>Bacillati</taxon>
        <taxon>Cyanobacteriota</taxon>
        <taxon>Cyanophyceae</taxon>
        <taxon>Leptolyngbyales</taxon>
        <taxon>Leptolyngbyaceae</taxon>
        <taxon>Stenomitos</taxon>
    </lineage>
</organism>
<proteinExistence type="predicted"/>
<dbReference type="SUPFAM" id="SSF55874">
    <property type="entry name" value="ATPase domain of HSP90 chaperone/DNA topoisomerase II/histidine kinase"/>
    <property type="match status" value="1"/>
</dbReference>
<dbReference type="RefSeq" id="WP_190448035.1">
    <property type="nucleotide sequence ID" value="NZ_JAMPLM010000044.1"/>
</dbReference>
<evidence type="ECO:0000313" key="2">
    <source>
        <dbReference type="EMBL" id="MEP1061800.1"/>
    </source>
</evidence>
<dbReference type="EMBL" id="JAMPLM010000044">
    <property type="protein sequence ID" value="MEP1061800.1"/>
    <property type="molecule type" value="Genomic_DNA"/>
</dbReference>
<feature type="domain" description="Histidine kinase/HSP90-like ATPase" evidence="1">
    <location>
        <begin position="20"/>
        <end position="112"/>
    </location>
</feature>
<accession>A0ABV0KU10</accession>
<dbReference type="Gene3D" id="3.30.565.10">
    <property type="entry name" value="Histidine kinase-like ATPase, C-terminal domain"/>
    <property type="match status" value="1"/>
</dbReference>
<evidence type="ECO:0000259" key="1">
    <source>
        <dbReference type="Pfam" id="PF02518"/>
    </source>
</evidence>
<dbReference type="Proteomes" id="UP001476950">
    <property type="component" value="Unassembled WGS sequence"/>
</dbReference>
<name>A0ABV0KU10_9CYAN</name>
<dbReference type="GO" id="GO:0005524">
    <property type="term" value="F:ATP binding"/>
    <property type="evidence" value="ECO:0007669"/>
    <property type="project" value="UniProtKB-KW"/>
</dbReference>
<dbReference type="Pfam" id="PF02518">
    <property type="entry name" value="HATPase_c"/>
    <property type="match status" value="1"/>
</dbReference>
<sequence length="665" mass="77401">MSNVNIKRVVENIRSKTTIYTPIAEVIVNAIQAVENTNIGQGSIKVVVKRSPQIEIDGSLPSIQSIEVIDEGIGFTDENRDSFDTLYSEYKIREGGKGFGRFTCLKYFKDFHVDSTYFESGRYRRRRFSMGREKEIIVNERVSDSELNTSKTSVTLALVTNSFLDKRLSTVARSLVEKILPYFITKDYFCPEIVLTEEDDSNSIVLNDYLREDFAVIKELEVDENSFFLGQGETTHAFYIRVFKIYSPKNKVSKISLVAHKREVIANPIHDYIPEFFEEFYDKREDGTNNLERNYIIKSYVFSQYLDDNVSPERGEFEFQKDNDIVYGVSQSDIESRAANLTKKAVIDDISIRIEKKQKRILSYVEEEAPWHKNIVGSIDLSDFPYNSSNEEIEALLQKEKFKREVAIRHEVNVILESKNIENFKENISDITEKISESSKNDLIHYISLRRAVLEIFRRSLEINVAGEYSSEGFVHDIIFPRKKGSNTLEYEEHNLWIIDERLNFTSYISSDQPSGRKRTEIPDLLVYDRRVAFRGDNESSNPVTIFEFKKPGRDDFVNPSSKEDPIQQTVRYVNSIRDGKFKTPKGLEINIAINTPFYGYVVCTLTEKVKEWLKRDKNFKPMPDNMGWFLWIDNINLYMEVVSWDKLLKDADMRNKIFFQKLGI</sequence>
<keyword evidence="3" id="KW-1185">Reference proteome</keyword>
<keyword evidence="2" id="KW-0067">ATP-binding</keyword>
<reference evidence="2 3" key="1">
    <citation type="submission" date="2022-04" db="EMBL/GenBank/DDBJ databases">
        <title>Positive selection, recombination, and allopatry shape intraspecific diversity of widespread and dominant cyanobacteria.</title>
        <authorList>
            <person name="Wei J."/>
            <person name="Shu W."/>
            <person name="Hu C."/>
        </authorList>
    </citation>
    <scope>NUCLEOTIDE SEQUENCE [LARGE SCALE GENOMIC DNA]</scope>
    <source>
        <strain evidence="2 3">AS-A4</strain>
    </source>
</reference>
<protein>
    <submittedName>
        <fullName evidence="2">ATP-binding protein</fullName>
    </submittedName>
</protein>
<comment type="caution">
    <text evidence="2">The sequence shown here is derived from an EMBL/GenBank/DDBJ whole genome shotgun (WGS) entry which is preliminary data.</text>
</comment>
<dbReference type="InterPro" id="IPR036890">
    <property type="entry name" value="HATPase_C_sf"/>
</dbReference>